<keyword evidence="2" id="KW-1185">Reference proteome</keyword>
<organism evidence="1 2">
    <name type="scientific">Phytophthora megakarya</name>
    <dbReference type="NCBI Taxonomy" id="4795"/>
    <lineage>
        <taxon>Eukaryota</taxon>
        <taxon>Sar</taxon>
        <taxon>Stramenopiles</taxon>
        <taxon>Oomycota</taxon>
        <taxon>Peronosporomycetes</taxon>
        <taxon>Peronosporales</taxon>
        <taxon>Peronosporaceae</taxon>
        <taxon>Phytophthora</taxon>
    </lineage>
</organism>
<dbReference type="AlphaFoldDB" id="A0A225V7N8"/>
<protein>
    <submittedName>
        <fullName evidence="1">Uncharacterized protein</fullName>
    </submittedName>
</protein>
<reference evidence="2" key="1">
    <citation type="submission" date="2017-03" db="EMBL/GenBank/DDBJ databases">
        <title>Phytopthora megakarya and P. palmivora, two closely related causual agents of cacao black pod achieved similar genome size and gene model numbers by different mechanisms.</title>
        <authorList>
            <person name="Ali S."/>
            <person name="Shao J."/>
            <person name="Larry D.J."/>
            <person name="Kronmiller B."/>
            <person name="Shen D."/>
            <person name="Strem M.D."/>
            <person name="Melnick R.L."/>
            <person name="Guiltinan M.J."/>
            <person name="Tyler B.M."/>
            <person name="Meinhardt L.W."/>
            <person name="Bailey B.A."/>
        </authorList>
    </citation>
    <scope>NUCLEOTIDE SEQUENCE [LARGE SCALE GENOMIC DNA]</scope>
    <source>
        <strain evidence="2">zdho120</strain>
    </source>
</reference>
<dbReference type="EMBL" id="NBNE01006938">
    <property type="protein sequence ID" value="OWZ01322.1"/>
    <property type="molecule type" value="Genomic_DNA"/>
</dbReference>
<accession>A0A225V7N8</accession>
<dbReference type="OrthoDB" id="111838at2759"/>
<evidence type="ECO:0000313" key="1">
    <source>
        <dbReference type="EMBL" id="OWZ01322.1"/>
    </source>
</evidence>
<proteinExistence type="predicted"/>
<comment type="caution">
    <text evidence="1">The sequence shown here is derived from an EMBL/GenBank/DDBJ whole genome shotgun (WGS) entry which is preliminary data.</text>
</comment>
<dbReference type="Proteomes" id="UP000198211">
    <property type="component" value="Unassembled WGS sequence"/>
</dbReference>
<sequence>MAADSATYDTLREIGPGLHRINAASTNVFASTFIAPELTESPRSYLSYNCTSTSALWNLGQDPNVLKLEKLQSIDMNNHIAATIRGVDCRQLLQASVDRVVVGDEFFGVEFGDSPRYFHVVSSHVVNNTEHGNKSTGETCVINLEPATFTQVYLDCRIKFHSTDINNLIQTESIEAAATRRARRNLGSNTFGFVKDSTCKYNCGEEGGVDDIDVDKCWAKTMIAPVNVALKATTGHCLQVNATIAPRVTGLVHQATPRQMMDAVVSWSVKQSKIRRQLRIHFHGIWMKTRWL</sequence>
<evidence type="ECO:0000313" key="2">
    <source>
        <dbReference type="Proteomes" id="UP000198211"/>
    </source>
</evidence>
<name>A0A225V7N8_9STRA</name>
<gene>
    <name evidence="1" type="ORF">PHMEG_00027315</name>
</gene>